<keyword evidence="12" id="KW-1185">Reference proteome</keyword>
<sequence>MGFVKEFKEFAFKGNVLDLAVGVIIGAAFSAIVKSFVDDIITPLLLNPALEKANVKNIAELSWGGVKYGNFLSSVISFLIVAFVLFLLIKGVNSLNKKPKEEAPAAPVLTEDQKLLMEIRDLLKAKNNV</sequence>
<dbReference type="InterPro" id="IPR001185">
    <property type="entry name" value="MS_channel"/>
</dbReference>
<dbReference type="PROSITE" id="PS01327">
    <property type="entry name" value="MSCL"/>
    <property type="match status" value="1"/>
</dbReference>
<dbReference type="Pfam" id="PF01741">
    <property type="entry name" value="MscL"/>
    <property type="match status" value="1"/>
</dbReference>
<reference evidence="12" key="1">
    <citation type="submission" date="2016-10" db="EMBL/GenBank/DDBJ databases">
        <authorList>
            <person name="Varghese N."/>
            <person name="Submissions S."/>
        </authorList>
    </citation>
    <scope>NUCLEOTIDE SEQUENCE [LARGE SCALE GENOMIC DNA]</scope>
    <source>
        <strain evidence="12">DSM 17453</strain>
    </source>
</reference>
<keyword evidence="5 10" id="KW-0812">Transmembrane</keyword>
<dbReference type="Gene3D" id="1.10.1200.120">
    <property type="entry name" value="Large-conductance mechanosensitive channel, MscL, domain 1"/>
    <property type="match status" value="1"/>
</dbReference>
<comment type="subcellular location">
    <subcellularLocation>
        <location evidence="1 10">Cell membrane</location>
        <topology evidence="1 10">Multi-pass membrane protein</topology>
    </subcellularLocation>
</comment>
<evidence type="ECO:0000256" key="3">
    <source>
        <dbReference type="ARBA" id="ARBA00022448"/>
    </source>
</evidence>
<dbReference type="GO" id="GO:0005886">
    <property type="term" value="C:plasma membrane"/>
    <property type="evidence" value="ECO:0007669"/>
    <property type="project" value="UniProtKB-SubCell"/>
</dbReference>
<dbReference type="PANTHER" id="PTHR30266:SF2">
    <property type="entry name" value="LARGE-CONDUCTANCE MECHANOSENSITIVE CHANNEL"/>
    <property type="match status" value="1"/>
</dbReference>
<keyword evidence="9 10" id="KW-0407">Ion channel</keyword>
<keyword evidence="8 10" id="KW-0472">Membrane</keyword>
<name>A0A1H7WXM9_9FLAO</name>
<dbReference type="InterPro" id="IPR037673">
    <property type="entry name" value="MSC/AndL"/>
</dbReference>
<dbReference type="AlphaFoldDB" id="A0A1H7WXM9"/>
<evidence type="ECO:0000256" key="6">
    <source>
        <dbReference type="ARBA" id="ARBA00022989"/>
    </source>
</evidence>
<evidence type="ECO:0000313" key="12">
    <source>
        <dbReference type="Proteomes" id="UP000199450"/>
    </source>
</evidence>
<evidence type="ECO:0000256" key="4">
    <source>
        <dbReference type="ARBA" id="ARBA00022475"/>
    </source>
</evidence>
<dbReference type="PANTHER" id="PTHR30266">
    <property type="entry name" value="MECHANOSENSITIVE CHANNEL MSCL"/>
    <property type="match status" value="1"/>
</dbReference>
<feature type="transmembrane region" description="Helical" evidence="10">
    <location>
        <begin position="16"/>
        <end position="37"/>
    </location>
</feature>
<dbReference type="EMBL" id="FOBV01000002">
    <property type="protein sequence ID" value="SEM25619.1"/>
    <property type="molecule type" value="Genomic_DNA"/>
</dbReference>
<gene>
    <name evidence="10" type="primary">mscL</name>
    <name evidence="11" type="ORF">SAMN05421856_10230</name>
</gene>
<dbReference type="STRING" id="295069.SAMN05421856_10230"/>
<dbReference type="HAMAP" id="MF_00115">
    <property type="entry name" value="MscL"/>
    <property type="match status" value="1"/>
</dbReference>
<dbReference type="OrthoDB" id="9810350at2"/>
<evidence type="ECO:0000256" key="10">
    <source>
        <dbReference type="HAMAP-Rule" id="MF_00115"/>
    </source>
</evidence>
<dbReference type="GO" id="GO:0008381">
    <property type="term" value="F:mechanosensitive monoatomic ion channel activity"/>
    <property type="evidence" value="ECO:0007669"/>
    <property type="project" value="UniProtKB-UniRule"/>
</dbReference>
<keyword evidence="4 10" id="KW-1003">Cell membrane</keyword>
<keyword evidence="7 10" id="KW-0406">Ion transport</keyword>
<keyword evidence="6 10" id="KW-1133">Transmembrane helix</keyword>
<comment type="function">
    <text evidence="10">Channel that opens in response to stretch forces in the membrane lipid bilayer. May participate in the regulation of osmotic pressure changes within the cell.</text>
</comment>
<evidence type="ECO:0000256" key="9">
    <source>
        <dbReference type="ARBA" id="ARBA00023303"/>
    </source>
</evidence>
<comment type="subunit">
    <text evidence="10">Homopentamer.</text>
</comment>
<evidence type="ECO:0000256" key="2">
    <source>
        <dbReference type="ARBA" id="ARBA00007254"/>
    </source>
</evidence>
<accession>A0A1H7WXM9</accession>
<evidence type="ECO:0000256" key="5">
    <source>
        <dbReference type="ARBA" id="ARBA00022692"/>
    </source>
</evidence>
<evidence type="ECO:0000313" key="11">
    <source>
        <dbReference type="EMBL" id="SEM25619.1"/>
    </source>
</evidence>
<dbReference type="Proteomes" id="UP000199450">
    <property type="component" value="Unassembled WGS sequence"/>
</dbReference>
<proteinExistence type="inferred from homology"/>
<evidence type="ECO:0000256" key="1">
    <source>
        <dbReference type="ARBA" id="ARBA00004651"/>
    </source>
</evidence>
<dbReference type="InterPro" id="IPR036019">
    <property type="entry name" value="MscL_channel"/>
</dbReference>
<keyword evidence="3 10" id="KW-0813">Transport</keyword>
<comment type="similarity">
    <text evidence="2 10">Belongs to the MscL family.</text>
</comment>
<feature type="transmembrane region" description="Helical" evidence="10">
    <location>
        <begin position="71"/>
        <end position="89"/>
    </location>
</feature>
<dbReference type="PRINTS" id="PR01264">
    <property type="entry name" value="MECHCHANNEL"/>
</dbReference>
<dbReference type="NCBIfam" id="TIGR00220">
    <property type="entry name" value="mscL"/>
    <property type="match status" value="1"/>
</dbReference>
<evidence type="ECO:0000256" key="8">
    <source>
        <dbReference type="ARBA" id="ARBA00023136"/>
    </source>
</evidence>
<protein>
    <recommendedName>
        <fullName evidence="10">Large-conductance mechanosensitive channel</fullName>
    </recommendedName>
</protein>
<organism evidence="11 12">
    <name type="scientific">Chryseobacterium taichungense</name>
    <dbReference type="NCBI Taxonomy" id="295069"/>
    <lineage>
        <taxon>Bacteria</taxon>
        <taxon>Pseudomonadati</taxon>
        <taxon>Bacteroidota</taxon>
        <taxon>Flavobacteriia</taxon>
        <taxon>Flavobacteriales</taxon>
        <taxon>Weeksellaceae</taxon>
        <taxon>Chryseobacterium group</taxon>
        <taxon>Chryseobacterium</taxon>
    </lineage>
</organism>
<dbReference type="RefSeq" id="WP_089998569.1">
    <property type="nucleotide sequence ID" value="NZ_FOBV01000002.1"/>
</dbReference>
<evidence type="ECO:0000256" key="7">
    <source>
        <dbReference type="ARBA" id="ARBA00023065"/>
    </source>
</evidence>
<dbReference type="SUPFAM" id="SSF81330">
    <property type="entry name" value="Gated mechanosensitive channel"/>
    <property type="match status" value="1"/>
</dbReference>
<dbReference type="InterPro" id="IPR019823">
    <property type="entry name" value="Mechanosensitive_channel_CS"/>
</dbReference>